<proteinExistence type="predicted"/>
<dbReference type="Proteomes" id="UP000031167">
    <property type="component" value="Unassembled WGS sequence"/>
</dbReference>
<sequence length="199" mass="23114">MYKAIFKISNHCIDVPAQEIFTPFINCYHLHSSTIFVNGVSYEEDESYEFDQYRTKWKGPFELQNDYDIIIELNYFYMRPDAKVLNFIIDSTYTNPDKSSEITSKHYIEGQFSLDNGLYKNAALNFGTALEALLNKDLSTTPLFNLINSYTGSADKTKMHFVRELRNKVHPNKIAETEEITRKQAIIARNTLEIILKTL</sequence>
<gene>
    <name evidence="1" type="ORF">RM51_17750</name>
</gene>
<name>A0A0B4DAJ0_9FLAO</name>
<organism evidence="1 2">
    <name type="scientific">Chryseobacterium taiwanense</name>
    <dbReference type="NCBI Taxonomy" id="363331"/>
    <lineage>
        <taxon>Bacteria</taxon>
        <taxon>Pseudomonadati</taxon>
        <taxon>Bacteroidota</taxon>
        <taxon>Flavobacteriia</taxon>
        <taxon>Flavobacteriales</taxon>
        <taxon>Weeksellaceae</taxon>
        <taxon>Chryseobacterium group</taxon>
        <taxon>Chryseobacterium</taxon>
    </lineage>
</organism>
<dbReference type="STRING" id="363331.RM51_17750"/>
<dbReference type="EMBL" id="JWTA01000020">
    <property type="protein sequence ID" value="KIC61325.1"/>
    <property type="molecule type" value="Genomic_DNA"/>
</dbReference>
<comment type="caution">
    <text evidence="1">The sequence shown here is derived from an EMBL/GenBank/DDBJ whole genome shotgun (WGS) entry which is preliminary data.</text>
</comment>
<accession>A0A0B4DAJ0</accession>
<protein>
    <recommendedName>
        <fullName evidence="3">DUF4145 domain-containing protein</fullName>
    </recommendedName>
</protein>
<evidence type="ECO:0008006" key="3">
    <source>
        <dbReference type="Google" id="ProtNLM"/>
    </source>
</evidence>
<evidence type="ECO:0000313" key="2">
    <source>
        <dbReference type="Proteomes" id="UP000031167"/>
    </source>
</evidence>
<dbReference type="OrthoDB" id="9833969at2"/>
<keyword evidence="2" id="KW-1185">Reference proteome</keyword>
<reference evidence="1 2" key="1">
    <citation type="submission" date="2014-12" db="EMBL/GenBank/DDBJ databases">
        <title>Genome sequencing of Chryseobacterium taiwanense TPW19.</title>
        <authorList>
            <person name="Tan P.W."/>
            <person name="Chan K.-G."/>
        </authorList>
    </citation>
    <scope>NUCLEOTIDE SEQUENCE [LARGE SCALE GENOMIC DNA]</scope>
    <source>
        <strain evidence="1 2">TPW19</strain>
    </source>
</reference>
<evidence type="ECO:0000313" key="1">
    <source>
        <dbReference type="EMBL" id="KIC61325.1"/>
    </source>
</evidence>
<dbReference type="RefSeq" id="WP_131667096.1">
    <property type="nucleotide sequence ID" value="NZ_JWTA01000020.1"/>
</dbReference>
<dbReference type="AlphaFoldDB" id="A0A0B4DAJ0"/>